<reference evidence="1 2" key="1">
    <citation type="submission" date="2016-12" db="EMBL/GenBank/DDBJ databases">
        <title>Complete genome sequence of Clostridium kluyveri JZZ isolated from the pit mud of a Chinese flavor liquor-making factory.</title>
        <authorList>
            <person name="Wang Y."/>
        </authorList>
    </citation>
    <scope>NUCLEOTIDE SEQUENCE [LARGE SCALE GENOMIC DNA]</scope>
    <source>
        <strain evidence="1 2">JZZ</strain>
    </source>
</reference>
<name>A0A1L5FCR4_CLOKL</name>
<sequence>MEMNSNEETWKELLEKFSFYQGTVTDYCKENNISKSQFYYYRKKFNKEIKTTFHAVKINPEISQLQKEKNNDGENNSIKIELGRASIYIPWENATLLSVVFKELLRSC</sequence>
<accession>A0A1L5FCR4</accession>
<dbReference type="EMBL" id="CP018335">
    <property type="protein sequence ID" value="APM40805.1"/>
    <property type="molecule type" value="Genomic_DNA"/>
</dbReference>
<dbReference type="Proteomes" id="UP000184604">
    <property type="component" value="Chromosome"/>
</dbReference>
<evidence type="ECO:0000313" key="2">
    <source>
        <dbReference type="Proteomes" id="UP000184604"/>
    </source>
</evidence>
<dbReference type="RefSeq" id="WP_073540364.1">
    <property type="nucleotide sequence ID" value="NZ_CP018335.1"/>
</dbReference>
<evidence type="ECO:0000313" key="1">
    <source>
        <dbReference type="EMBL" id="APM40805.1"/>
    </source>
</evidence>
<gene>
    <name evidence="1" type="ORF">BS101_19870</name>
</gene>
<dbReference type="OrthoDB" id="1908483at2"/>
<dbReference type="NCBIfam" id="NF047593">
    <property type="entry name" value="IS66_ISAeme5_TnpA"/>
    <property type="match status" value="1"/>
</dbReference>
<evidence type="ECO:0008006" key="3">
    <source>
        <dbReference type="Google" id="ProtNLM"/>
    </source>
</evidence>
<protein>
    <recommendedName>
        <fullName evidence="3">Transposase</fullName>
    </recommendedName>
</protein>
<organism evidence="1 2">
    <name type="scientific">Clostridium kluyveri</name>
    <dbReference type="NCBI Taxonomy" id="1534"/>
    <lineage>
        <taxon>Bacteria</taxon>
        <taxon>Bacillati</taxon>
        <taxon>Bacillota</taxon>
        <taxon>Clostridia</taxon>
        <taxon>Eubacteriales</taxon>
        <taxon>Clostridiaceae</taxon>
        <taxon>Clostridium</taxon>
    </lineage>
</organism>
<dbReference type="AlphaFoldDB" id="A0A1L5FCR4"/>
<proteinExistence type="predicted"/>